<proteinExistence type="predicted"/>
<evidence type="ECO:0000259" key="3">
    <source>
        <dbReference type="Pfam" id="PF11790"/>
    </source>
</evidence>
<keyword evidence="5" id="KW-1185">Reference proteome</keyword>
<dbReference type="GO" id="GO:0009277">
    <property type="term" value="C:fungal-type cell wall"/>
    <property type="evidence" value="ECO:0007669"/>
    <property type="project" value="TreeGrafter"/>
</dbReference>
<accession>A0AAN6Q7Z7</accession>
<dbReference type="Pfam" id="PF11790">
    <property type="entry name" value="Glyco_hydro_cc"/>
    <property type="match status" value="1"/>
</dbReference>
<evidence type="ECO:0000256" key="1">
    <source>
        <dbReference type="SAM" id="MobiDB-lite"/>
    </source>
</evidence>
<feature type="compositionally biased region" description="Low complexity" evidence="1">
    <location>
        <begin position="72"/>
        <end position="93"/>
    </location>
</feature>
<feature type="compositionally biased region" description="Low complexity" evidence="1">
    <location>
        <begin position="139"/>
        <end position="152"/>
    </location>
</feature>
<dbReference type="AlphaFoldDB" id="A0AAN6Q7Z7"/>
<dbReference type="SUPFAM" id="SSF51445">
    <property type="entry name" value="(Trans)glycosidases"/>
    <property type="match status" value="1"/>
</dbReference>
<keyword evidence="4" id="KW-0378">Hydrolase</keyword>
<dbReference type="GO" id="GO:0071966">
    <property type="term" value="P:fungal-type cell wall polysaccharide metabolic process"/>
    <property type="evidence" value="ECO:0007669"/>
    <property type="project" value="TreeGrafter"/>
</dbReference>
<feature type="region of interest" description="Disordered" evidence="1">
    <location>
        <begin position="66"/>
        <end position="188"/>
    </location>
</feature>
<dbReference type="InterPro" id="IPR017853">
    <property type="entry name" value="GH"/>
</dbReference>
<protein>
    <submittedName>
        <fullName evidence="4">Glycoside hydrolase family 128 protein</fullName>
    </submittedName>
</protein>
<feature type="compositionally biased region" description="Gly residues" evidence="1">
    <location>
        <begin position="160"/>
        <end position="182"/>
    </location>
</feature>
<comment type="caution">
    <text evidence="4">The sequence shown here is derived from an EMBL/GenBank/DDBJ whole genome shotgun (WGS) entry which is preliminary data.</text>
</comment>
<dbReference type="GO" id="GO:0016787">
    <property type="term" value="F:hydrolase activity"/>
    <property type="evidence" value="ECO:0007669"/>
    <property type="project" value="UniProtKB-KW"/>
</dbReference>
<dbReference type="PANTHER" id="PTHR34154:SF13">
    <property type="entry name" value="ASL1-LIKE GLYCOSYL HYDROLASE CATALYTIC DOMAIN-CONTAINING PROTEIN"/>
    <property type="match status" value="1"/>
</dbReference>
<feature type="domain" description="Asl1-like glycosyl hydrolase catalytic" evidence="3">
    <location>
        <begin position="189"/>
        <end position="402"/>
    </location>
</feature>
<gene>
    <name evidence="4" type="ORF">N658DRAFT_423558</name>
</gene>
<organism evidence="4 5">
    <name type="scientific">Parathielavia hyrcaniae</name>
    <dbReference type="NCBI Taxonomy" id="113614"/>
    <lineage>
        <taxon>Eukaryota</taxon>
        <taxon>Fungi</taxon>
        <taxon>Dikarya</taxon>
        <taxon>Ascomycota</taxon>
        <taxon>Pezizomycotina</taxon>
        <taxon>Sordariomycetes</taxon>
        <taxon>Sordariomycetidae</taxon>
        <taxon>Sordariales</taxon>
        <taxon>Chaetomiaceae</taxon>
        <taxon>Parathielavia</taxon>
    </lineage>
</organism>
<dbReference type="EMBL" id="MU863631">
    <property type="protein sequence ID" value="KAK4102616.1"/>
    <property type="molecule type" value="Genomic_DNA"/>
</dbReference>
<dbReference type="Gene3D" id="3.20.20.80">
    <property type="entry name" value="Glycosidases"/>
    <property type="match status" value="1"/>
</dbReference>
<feature type="signal peptide" evidence="2">
    <location>
        <begin position="1"/>
        <end position="20"/>
    </location>
</feature>
<dbReference type="InterPro" id="IPR053183">
    <property type="entry name" value="ASL1"/>
</dbReference>
<dbReference type="Proteomes" id="UP001305647">
    <property type="component" value="Unassembled WGS sequence"/>
</dbReference>
<evidence type="ECO:0000313" key="5">
    <source>
        <dbReference type="Proteomes" id="UP001305647"/>
    </source>
</evidence>
<dbReference type="InterPro" id="IPR024655">
    <property type="entry name" value="Asl1_glyco_hydro_catalytic"/>
</dbReference>
<keyword evidence="2" id="KW-0732">Signal</keyword>
<feature type="chain" id="PRO_5043046459" evidence="2">
    <location>
        <begin position="21"/>
        <end position="417"/>
    </location>
</feature>
<reference evidence="4" key="2">
    <citation type="submission" date="2023-05" db="EMBL/GenBank/DDBJ databases">
        <authorList>
            <consortium name="Lawrence Berkeley National Laboratory"/>
            <person name="Steindorff A."/>
            <person name="Hensen N."/>
            <person name="Bonometti L."/>
            <person name="Westerberg I."/>
            <person name="Brannstrom I.O."/>
            <person name="Guillou S."/>
            <person name="Cros-Aarteil S."/>
            <person name="Calhoun S."/>
            <person name="Haridas S."/>
            <person name="Kuo A."/>
            <person name="Mondo S."/>
            <person name="Pangilinan J."/>
            <person name="Riley R."/>
            <person name="Labutti K."/>
            <person name="Andreopoulos B."/>
            <person name="Lipzen A."/>
            <person name="Chen C."/>
            <person name="Yanf M."/>
            <person name="Daum C."/>
            <person name="Ng V."/>
            <person name="Clum A."/>
            <person name="Ohm R."/>
            <person name="Martin F."/>
            <person name="Silar P."/>
            <person name="Natvig D."/>
            <person name="Lalanne C."/>
            <person name="Gautier V."/>
            <person name="Ament-Velasquez S.L."/>
            <person name="Kruys A."/>
            <person name="Hutchinson M.I."/>
            <person name="Powell A.J."/>
            <person name="Barry K."/>
            <person name="Miller A.N."/>
            <person name="Grigoriev I.V."/>
            <person name="Debuchy R."/>
            <person name="Gladieux P."/>
            <person name="Thoren M.H."/>
            <person name="Johannesson H."/>
        </authorList>
    </citation>
    <scope>NUCLEOTIDE SEQUENCE</scope>
    <source>
        <strain evidence="4">CBS 757.83</strain>
    </source>
</reference>
<evidence type="ECO:0000256" key="2">
    <source>
        <dbReference type="SAM" id="SignalP"/>
    </source>
</evidence>
<reference evidence="4" key="1">
    <citation type="journal article" date="2023" name="Mol. Phylogenet. Evol.">
        <title>Genome-scale phylogeny and comparative genomics of the fungal order Sordariales.</title>
        <authorList>
            <person name="Hensen N."/>
            <person name="Bonometti L."/>
            <person name="Westerberg I."/>
            <person name="Brannstrom I.O."/>
            <person name="Guillou S."/>
            <person name="Cros-Aarteil S."/>
            <person name="Calhoun S."/>
            <person name="Haridas S."/>
            <person name="Kuo A."/>
            <person name="Mondo S."/>
            <person name="Pangilinan J."/>
            <person name="Riley R."/>
            <person name="LaButti K."/>
            <person name="Andreopoulos B."/>
            <person name="Lipzen A."/>
            <person name="Chen C."/>
            <person name="Yan M."/>
            <person name="Daum C."/>
            <person name="Ng V."/>
            <person name="Clum A."/>
            <person name="Steindorff A."/>
            <person name="Ohm R.A."/>
            <person name="Martin F."/>
            <person name="Silar P."/>
            <person name="Natvig D.O."/>
            <person name="Lalanne C."/>
            <person name="Gautier V."/>
            <person name="Ament-Velasquez S.L."/>
            <person name="Kruys A."/>
            <person name="Hutchinson M.I."/>
            <person name="Powell A.J."/>
            <person name="Barry K."/>
            <person name="Miller A.N."/>
            <person name="Grigoriev I.V."/>
            <person name="Debuchy R."/>
            <person name="Gladieux P."/>
            <person name="Hiltunen Thoren M."/>
            <person name="Johannesson H."/>
        </authorList>
    </citation>
    <scope>NUCLEOTIDE SEQUENCE</scope>
    <source>
        <strain evidence="4">CBS 757.83</strain>
    </source>
</reference>
<name>A0AAN6Q7Z7_9PEZI</name>
<feature type="compositionally biased region" description="Low complexity" evidence="1">
    <location>
        <begin position="102"/>
        <end position="131"/>
    </location>
</feature>
<evidence type="ECO:0000313" key="4">
    <source>
        <dbReference type="EMBL" id="KAK4102616.1"/>
    </source>
</evidence>
<dbReference type="PANTHER" id="PTHR34154">
    <property type="entry name" value="ALKALI-SENSITIVE LINKAGE PROTEIN 1"/>
    <property type="match status" value="1"/>
</dbReference>
<sequence length="417" mass="43768">MFSKALVALAAASIVGQTAASPHKHGLQHAHQKRALVTELTTVTDWVTVTVTGDEPSTKSKVFYTHSRKVKSTSSSESTTTSTSASPDAAPEQSSPPPPPAVEVVPSSTSTSTSATPEEVIPPATTSEAPAPEVPAPTPTAEVVSTSASVDSGSEDSGGDTSGGNGGTTTGGGTSGGNGGTTTGASKRGLAYNRPELLQRFLSAGTKVSWAYNWGQSDDSGTDLEFCPMLWGLKLDFAQTWLANAQRAIDAGSRCLLSFNEPDLGEQANLPPSVAAAKHIELMNPFSGKALIGSPAITNSINDGQGISYLQQWFEACGGQCAVDFVNIHIYGVDTNVFLNHLLNAHRAFNKPIWITEFGFGGTEDEINAQLETVIDQIENNATFSFVERYSYFMVEDGFMAKGNSMSSYGNTFAYGA</sequence>